<dbReference type="PaxDb" id="35128-Thaps38555"/>
<evidence type="ECO:0000313" key="4">
    <source>
        <dbReference type="Proteomes" id="UP000001449"/>
    </source>
</evidence>
<feature type="domain" description="Kinesin motor" evidence="2">
    <location>
        <begin position="25"/>
        <end position="361"/>
    </location>
</feature>
<organism evidence="3 4">
    <name type="scientific">Thalassiosira pseudonana</name>
    <name type="common">Marine diatom</name>
    <name type="synonym">Cyclotella nana</name>
    <dbReference type="NCBI Taxonomy" id="35128"/>
    <lineage>
        <taxon>Eukaryota</taxon>
        <taxon>Sar</taxon>
        <taxon>Stramenopiles</taxon>
        <taxon>Ochrophyta</taxon>
        <taxon>Bacillariophyta</taxon>
        <taxon>Coscinodiscophyceae</taxon>
        <taxon>Thalassiosirophycidae</taxon>
        <taxon>Thalassiosirales</taxon>
        <taxon>Thalassiosiraceae</taxon>
        <taxon>Thalassiosira</taxon>
    </lineage>
</organism>
<name>B8CEV2_THAPS</name>
<dbReference type="Proteomes" id="UP000001449">
    <property type="component" value="Chromosome 20"/>
</dbReference>
<dbReference type="GO" id="GO:0007017">
    <property type="term" value="P:microtubule-based process"/>
    <property type="evidence" value="ECO:0000318"/>
    <property type="project" value="GO_Central"/>
</dbReference>
<comment type="similarity">
    <text evidence="1">Belongs to the TRAFAC class myosin-kinesin ATPase superfamily. Kinesin family.</text>
</comment>
<dbReference type="GO" id="GO:0003777">
    <property type="term" value="F:microtubule motor activity"/>
    <property type="evidence" value="ECO:0007669"/>
    <property type="project" value="InterPro"/>
</dbReference>
<dbReference type="GO" id="GO:0007018">
    <property type="term" value="P:microtubule-based movement"/>
    <property type="evidence" value="ECO:0007669"/>
    <property type="project" value="InterPro"/>
</dbReference>
<dbReference type="eggNOG" id="KOG0239">
    <property type="taxonomic scope" value="Eukaryota"/>
</dbReference>
<accession>B8CEV2</accession>
<dbReference type="PANTHER" id="PTHR47972:SF28">
    <property type="entry name" value="KINESIN-LIKE PROTEIN KLP-3"/>
    <property type="match status" value="1"/>
</dbReference>
<evidence type="ECO:0000256" key="1">
    <source>
        <dbReference type="PROSITE-ProRule" id="PRU00283"/>
    </source>
</evidence>
<keyword evidence="1" id="KW-0547">Nucleotide-binding</keyword>
<dbReference type="Pfam" id="PF00225">
    <property type="entry name" value="Kinesin"/>
    <property type="match status" value="1"/>
</dbReference>
<dbReference type="PROSITE" id="PS50067">
    <property type="entry name" value="KINESIN_MOTOR_2"/>
    <property type="match status" value="1"/>
</dbReference>
<dbReference type="HOGENOM" id="CLU_001485_2_2_1"/>
<feature type="binding site" evidence="1">
    <location>
        <begin position="99"/>
        <end position="106"/>
    </location>
    <ligand>
        <name>ATP</name>
        <dbReference type="ChEBI" id="CHEBI:30616"/>
    </ligand>
</feature>
<gene>
    <name evidence="3" type="ORF">THAPSDRAFT_38555</name>
</gene>
<dbReference type="OMA" id="TIPTHDI"/>
<sequence>LREKLAAESAMRLKLLNELQDIRGTVRVYCRPKPSNAETSIVTIPTHDILVLNEDTSPVSFKFDRVFSPHCSGYEIFSELEEPLISSLDGFNVTLLAFGQGGSGKTHSVLGDYTFDAEGSPSLQSHGVQLQSLQQLFTIAGHRTDRYKDTFSMTIVEVHNEKLFDLVSGTPSAERDGELEIRTNIDGNTVVQGLVSIPIESFEDACAAWQETLAKQADRLKRHGSDVKKHEKNSNVITTIHIKSVNIATGVGTEGKLQFVDMAASDIAHGVKRDAEELTGHSDEDNTHFYNKSIDAFNDVVNARCQFDRSVPYRNSTLTHLLRDSLEADTKVLLLCCVSSEQADFADTVGALRFASRMQKVSIGKATKHIVGSKE</sequence>
<dbReference type="GO" id="GO:0008017">
    <property type="term" value="F:microtubule binding"/>
    <property type="evidence" value="ECO:0000318"/>
    <property type="project" value="GO_Central"/>
</dbReference>
<dbReference type="SUPFAM" id="SSF52540">
    <property type="entry name" value="P-loop containing nucleoside triphosphate hydrolases"/>
    <property type="match status" value="1"/>
</dbReference>
<dbReference type="EMBL" id="CM000652">
    <property type="protein sequence ID" value="EED87967.1"/>
    <property type="molecule type" value="Genomic_DNA"/>
</dbReference>
<dbReference type="RefSeq" id="XP_002294607.1">
    <property type="nucleotide sequence ID" value="XM_002294571.1"/>
</dbReference>
<evidence type="ECO:0000259" key="2">
    <source>
        <dbReference type="PROSITE" id="PS50067"/>
    </source>
</evidence>
<reference evidence="3 4" key="2">
    <citation type="journal article" date="2008" name="Nature">
        <title>The Phaeodactylum genome reveals the evolutionary history of diatom genomes.</title>
        <authorList>
            <person name="Bowler C."/>
            <person name="Allen A.E."/>
            <person name="Badger J.H."/>
            <person name="Grimwood J."/>
            <person name="Jabbari K."/>
            <person name="Kuo A."/>
            <person name="Maheswari U."/>
            <person name="Martens C."/>
            <person name="Maumus F."/>
            <person name="Otillar R.P."/>
            <person name="Rayko E."/>
            <person name="Salamov A."/>
            <person name="Vandepoele K."/>
            <person name="Beszteri B."/>
            <person name="Gruber A."/>
            <person name="Heijde M."/>
            <person name="Katinka M."/>
            <person name="Mock T."/>
            <person name="Valentin K."/>
            <person name="Verret F."/>
            <person name="Berges J.A."/>
            <person name="Brownlee C."/>
            <person name="Cadoret J.P."/>
            <person name="Chiovitti A."/>
            <person name="Choi C.J."/>
            <person name="Coesel S."/>
            <person name="De Martino A."/>
            <person name="Detter J.C."/>
            <person name="Durkin C."/>
            <person name="Falciatore A."/>
            <person name="Fournet J."/>
            <person name="Haruta M."/>
            <person name="Huysman M.J."/>
            <person name="Jenkins B.D."/>
            <person name="Jiroutova K."/>
            <person name="Jorgensen R.E."/>
            <person name="Joubert Y."/>
            <person name="Kaplan A."/>
            <person name="Kroger N."/>
            <person name="Kroth P.G."/>
            <person name="La Roche J."/>
            <person name="Lindquist E."/>
            <person name="Lommer M."/>
            <person name="Martin-Jezequel V."/>
            <person name="Lopez P.J."/>
            <person name="Lucas S."/>
            <person name="Mangogna M."/>
            <person name="McGinnis K."/>
            <person name="Medlin L.K."/>
            <person name="Montsant A."/>
            <person name="Oudot-Le Secq M.P."/>
            <person name="Napoli C."/>
            <person name="Obornik M."/>
            <person name="Parker M.S."/>
            <person name="Petit J.L."/>
            <person name="Porcel B.M."/>
            <person name="Poulsen N."/>
            <person name="Robison M."/>
            <person name="Rychlewski L."/>
            <person name="Rynearson T.A."/>
            <person name="Schmutz J."/>
            <person name="Shapiro H."/>
            <person name="Siaut M."/>
            <person name="Stanley M."/>
            <person name="Sussman M.R."/>
            <person name="Taylor A.R."/>
            <person name="Vardi A."/>
            <person name="von Dassow P."/>
            <person name="Vyverman W."/>
            <person name="Willis A."/>
            <person name="Wyrwicz L.S."/>
            <person name="Rokhsar D.S."/>
            <person name="Weissenbach J."/>
            <person name="Armbrust E.V."/>
            <person name="Green B.R."/>
            <person name="Van de Peer Y."/>
            <person name="Grigoriev I.V."/>
        </authorList>
    </citation>
    <scope>NUCLEOTIDE SEQUENCE [LARGE SCALE GENOMIC DNA]</scope>
    <source>
        <strain evidence="3 4">CCMP1335</strain>
    </source>
</reference>
<dbReference type="PANTHER" id="PTHR47972">
    <property type="entry name" value="KINESIN-LIKE PROTEIN KLP-3"/>
    <property type="match status" value="1"/>
</dbReference>
<dbReference type="FunFam" id="3.40.850.10:FF:000221">
    <property type="entry name" value="Kinesin motor protein-like protein"/>
    <property type="match status" value="1"/>
</dbReference>
<protein>
    <submittedName>
        <fullName evidence="3">Kinesin motor protein-like protein</fullName>
    </submittedName>
</protein>
<reference evidence="3 4" key="1">
    <citation type="journal article" date="2004" name="Science">
        <title>The genome of the diatom Thalassiosira pseudonana: ecology, evolution, and metabolism.</title>
        <authorList>
            <person name="Armbrust E.V."/>
            <person name="Berges J.A."/>
            <person name="Bowler C."/>
            <person name="Green B.R."/>
            <person name="Martinez D."/>
            <person name="Putnam N.H."/>
            <person name="Zhou S."/>
            <person name="Allen A.E."/>
            <person name="Apt K.E."/>
            <person name="Bechner M."/>
            <person name="Brzezinski M.A."/>
            <person name="Chaal B.K."/>
            <person name="Chiovitti A."/>
            <person name="Davis A.K."/>
            <person name="Demarest M.S."/>
            <person name="Detter J.C."/>
            <person name="Glavina T."/>
            <person name="Goodstein D."/>
            <person name="Hadi M.Z."/>
            <person name="Hellsten U."/>
            <person name="Hildebrand M."/>
            <person name="Jenkins B.D."/>
            <person name="Jurka J."/>
            <person name="Kapitonov V.V."/>
            <person name="Kroger N."/>
            <person name="Lau W.W."/>
            <person name="Lane T.W."/>
            <person name="Larimer F.W."/>
            <person name="Lippmeier J.C."/>
            <person name="Lucas S."/>
            <person name="Medina M."/>
            <person name="Montsant A."/>
            <person name="Obornik M."/>
            <person name="Parker M.S."/>
            <person name="Palenik B."/>
            <person name="Pazour G.J."/>
            <person name="Richardson P.M."/>
            <person name="Rynearson T.A."/>
            <person name="Saito M.A."/>
            <person name="Schwartz D.C."/>
            <person name="Thamatrakoln K."/>
            <person name="Valentin K."/>
            <person name="Vardi A."/>
            <person name="Wilkerson F.P."/>
            <person name="Rokhsar D.S."/>
        </authorList>
    </citation>
    <scope>NUCLEOTIDE SEQUENCE [LARGE SCALE GENOMIC DNA]</scope>
    <source>
        <strain evidence="3 4">CCMP1335</strain>
    </source>
</reference>
<dbReference type="InParanoid" id="B8CEV2"/>
<evidence type="ECO:0000313" key="3">
    <source>
        <dbReference type="EMBL" id="EED87967.1"/>
    </source>
</evidence>
<dbReference type="InterPro" id="IPR001752">
    <property type="entry name" value="Kinesin_motor_dom"/>
</dbReference>
<dbReference type="GO" id="GO:0015630">
    <property type="term" value="C:microtubule cytoskeleton"/>
    <property type="evidence" value="ECO:0000318"/>
    <property type="project" value="GO_Central"/>
</dbReference>
<dbReference type="KEGG" id="tps:THAPSDRAFT_38555"/>
<dbReference type="InterPro" id="IPR027640">
    <property type="entry name" value="Kinesin-like_fam"/>
</dbReference>
<dbReference type="PRINTS" id="PR00380">
    <property type="entry name" value="KINESINHEAVY"/>
</dbReference>
<dbReference type="InterPro" id="IPR036961">
    <property type="entry name" value="Kinesin_motor_dom_sf"/>
</dbReference>
<keyword evidence="1" id="KW-0505">Motor protein</keyword>
<dbReference type="SMART" id="SM00129">
    <property type="entry name" value="KISc"/>
    <property type="match status" value="1"/>
</dbReference>
<dbReference type="InterPro" id="IPR027417">
    <property type="entry name" value="P-loop_NTPase"/>
</dbReference>
<dbReference type="Gene3D" id="3.40.850.10">
    <property type="entry name" value="Kinesin motor domain"/>
    <property type="match status" value="1"/>
</dbReference>
<dbReference type="AlphaFoldDB" id="B8CEV2"/>
<keyword evidence="1" id="KW-0067">ATP-binding</keyword>
<feature type="non-terminal residue" evidence="3">
    <location>
        <position position="1"/>
    </location>
</feature>
<keyword evidence="4" id="KW-1185">Reference proteome</keyword>
<proteinExistence type="inferred from homology"/>
<dbReference type="STRING" id="35128.B8CEV2"/>
<dbReference type="GO" id="GO:0005524">
    <property type="term" value="F:ATP binding"/>
    <property type="evidence" value="ECO:0007669"/>
    <property type="project" value="UniProtKB-UniRule"/>
</dbReference>
<dbReference type="GeneID" id="7443375"/>